<dbReference type="Pfam" id="PF13458">
    <property type="entry name" value="Peripla_BP_6"/>
    <property type="match status" value="1"/>
</dbReference>
<reference evidence="5 6" key="1">
    <citation type="submission" date="2020-05" db="EMBL/GenBank/DDBJ databases">
        <title>Actinomadura verrucosospora NRRL-B18236 (PFL_A860) Genome sequencing and assembly.</title>
        <authorList>
            <person name="Samborskyy M."/>
        </authorList>
    </citation>
    <scope>NUCLEOTIDE SEQUENCE [LARGE SCALE GENOMIC DNA]</scope>
    <source>
        <strain evidence="5 6">NRRL:B18236</strain>
    </source>
</reference>
<dbReference type="Gene3D" id="3.40.50.2300">
    <property type="match status" value="2"/>
</dbReference>
<accession>A0A7D3VTL2</accession>
<evidence type="ECO:0000256" key="2">
    <source>
        <dbReference type="ARBA" id="ARBA00022729"/>
    </source>
</evidence>
<evidence type="ECO:0000313" key="5">
    <source>
        <dbReference type="EMBL" id="QKG18672.1"/>
    </source>
</evidence>
<evidence type="ECO:0000259" key="4">
    <source>
        <dbReference type="Pfam" id="PF13458"/>
    </source>
</evidence>
<dbReference type="PROSITE" id="PS51257">
    <property type="entry name" value="PROKAR_LIPOPROTEIN"/>
    <property type="match status" value="1"/>
</dbReference>
<name>A0A7D3VTL2_ACTVE</name>
<feature type="chain" id="PRO_5039167110" evidence="3">
    <location>
        <begin position="32"/>
        <end position="439"/>
    </location>
</feature>
<organism evidence="5 6">
    <name type="scientific">Actinomadura verrucosospora</name>
    <dbReference type="NCBI Taxonomy" id="46165"/>
    <lineage>
        <taxon>Bacteria</taxon>
        <taxon>Bacillati</taxon>
        <taxon>Actinomycetota</taxon>
        <taxon>Actinomycetes</taxon>
        <taxon>Streptosporangiales</taxon>
        <taxon>Thermomonosporaceae</taxon>
        <taxon>Actinomadura</taxon>
    </lineage>
</organism>
<dbReference type="SUPFAM" id="SSF53822">
    <property type="entry name" value="Periplasmic binding protein-like I"/>
    <property type="match status" value="1"/>
</dbReference>
<dbReference type="Proteomes" id="UP000501240">
    <property type="component" value="Chromosome"/>
</dbReference>
<dbReference type="PANTHER" id="PTHR30483:SF6">
    <property type="entry name" value="PERIPLASMIC BINDING PROTEIN OF ABC TRANSPORTER FOR NATURAL AMINO ACIDS"/>
    <property type="match status" value="1"/>
</dbReference>
<gene>
    <name evidence="5" type="ORF">ACTIVE_0306</name>
</gene>
<dbReference type="EMBL" id="CP053892">
    <property type="protein sequence ID" value="QKG18672.1"/>
    <property type="molecule type" value="Genomic_DNA"/>
</dbReference>
<dbReference type="AlphaFoldDB" id="A0A7D3VTL2"/>
<keyword evidence="6" id="KW-1185">Reference proteome</keyword>
<feature type="domain" description="Leucine-binding protein" evidence="4">
    <location>
        <begin position="67"/>
        <end position="420"/>
    </location>
</feature>
<dbReference type="RefSeq" id="WP_173092064.1">
    <property type="nucleotide sequence ID" value="NZ_CP053892.1"/>
</dbReference>
<evidence type="ECO:0000256" key="3">
    <source>
        <dbReference type="SAM" id="SignalP"/>
    </source>
</evidence>
<dbReference type="InterPro" id="IPR028081">
    <property type="entry name" value="Leu-bd"/>
</dbReference>
<dbReference type="InterPro" id="IPR051010">
    <property type="entry name" value="BCAA_transport"/>
</dbReference>
<sequence length="439" mass="45294">MPTLRSDRRRRRLIAPLMAALAAAASLTACGSGDTGVSAADAKTQAADLVKVLKLQDGAALGGDVTFKLGAALTLSGPSAGNGQSMRNAIELAAKQIKAAGGPTIDPSVKDIKGPDPVAAKQAASELASEGVPAKITSMGDGLGAMLADTDKNKILSLDGVGGAQVFTRGTQYFYGTREVAPSDAVPGALEWFKRAHPQGRTVGLAGVDLGAANAAIKADMTRKFAAAGLTFNGLWETVAPSSQDFASMIAKIKKNPPDLLWVAFSGASPGAFAAQAKAAGIKSELLGIEFTQEAVKASKGVLDSDGLKFAMDYFDPSAPSNPLAKLFADAYKKAYGQPADFYAANAYEETLMVWDLIRRVKAAGGDPGDSAQLKAALEKDPQFASVYGGDAATVGTLKIDLKTHGVASRPMGVFEYKDGNVKALATYDVDGRGFRLAG</sequence>
<dbReference type="InterPro" id="IPR028082">
    <property type="entry name" value="Peripla_BP_I"/>
</dbReference>
<dbReference type="PANTHER" id="PTHR30483">
    <property type="entry name" value="LEUCINE-SPECIFIC-BINDING PROTEIN"/>
    <property type="match status" value="1"/>
</dbReference>
<evidence type="ECO:0000256" key="1">
    <source>
        <dbReference type="ARBA" id="ARBA00010062"/>
    </source>
</evidence>
<protein>
    <submittedName>
        <fullName evidence="5">ABC-type branched-chain amino acid transport systems periplasmic component-like</fullName>
    </submittedName>
</protein>
<keyword evidence="2 3" id="KW-0732">Signal</keyword>
<feature type="signal peptide" evidence="3">
    <location>
        <begin position="1"/>
        <end position="31"/>
    </location>
</feature>
<comment type="similarity">
    <text evidence="1">Belongs to the leucine-binding protein family.</text>
</comment>
<proteinExistence type="inferred from homology"/>
<evidence type="ECO:0000313" key="6">
    <source>
        <dbReference type="Proteomes" id="UP000501240"/>
    </source>
</evidence>